<evidence type="ECO:0000313" key="3">
    <source>
        <dbReference type="Proteomes" id="UP000092460"/>
    </source>
</evidence>
<sequence>MSASVLTPTPEPEAEQKQEPMPIITKIADVKCNVSETVRIEVEVNGNSTHIFNLTNNGKDITEKKNLCNNDNWEVIADVDAEKYRLIFQTITCTDGGFYNLTVVSNEPVMISHPMFTRQIT</sequence>
<dbReference type="SUPFAM" id="SSF48726">
    <property type="entry name" value="Immunoglobulin"/>
    <property type="match status" value="1"/>
</dbReference>
<dbReference type="STRING" id="67801.A0A1B0APV6"/>
<dbReference type="AlphaFoldDB" id="A0A1B0APV6"/>
<dbReference type="EMBL" id="JXJN01001588">
    <property type="status" value="NOT_ANNOTATED_CDS"/>
    <property type="molecule type" value="Genomic_DNA"/>
</dbReference>
<dbReference type="InterPro" id="IPR013783">
    <property type="entry name" value="Ig-like_fold"/>
</dbReference>
<organism evidence="2 3">
    <name type="scientific">Glossina palpalis gambiensis</name>
    <dbReference type="NCBI Taxonomy" id="67801"/>
    <lineage>
        <taxon>Eukaryota</taxon>
        <taxon>Metazoa</taxon>
        <taxon>Ecdysozoa</taxon>
        <taxon>Arthropoda</taxon>
        <taxon>Hexapoda</taxon>
        <taxon>Insecta</taxon>
        <taxon>Pterygota</taxon>
        <taxon>Neoptera</taxon>
        <taxon>Endopterygota</taxon>
        <taxon>Diptera</taxon>
        <taxon>Brachycera</taxon>
        <taxon>Muscomorpha</taxon>
        <taxon>Hippoboscoidea</taxon>
        <taxon>Glossinidae</taxon>
        <taxon>Glossina</taxon>
    </lineage>
</organism>
<evidence type="ECO:0000256" key="1">
    <source>
        <dbReference type="SAM" id="MobiDB-lite"/>
    </source>
</evidence>
<keyword evidence="3" id="KW-1185">Reference proteome</keyword>
<feature type="region of interest" description="Disordered" evidence="1">
    <location>
        <begin position="1"/>
        <end position="20"/>
    </location>
</feature>
<dbReference type="Gene3D" id="2.60.40.10">
    <property type="entry name" value="Immunoglobulins"/>
    <property type="match status" value="1"/>
</dbReference>
<evidence type="ECO:0000313" key="2">
    <source>
        <dbReference type="EnsemblMetazoa" id="GPPI004250-PA"/>
    </source>
</evidence>
<reference evidence="3" key="1">
    <citation type="submission" date="2015-01" db="EMBL/GenBank/DDBJ databases">
        <authorList>
            <person name="Aksoy S."/>
            <person name="Warren W."/>
            <person name="Wilson R.K."/>
        </authorList>
    </citation>
    <scope>NUCLEOTIDE SEQUENCE [LARGE SCALE GENOMIC DNA]</scope>
    <source>
        <strain evidence="3">IAEA</strain>
    </source>
</reference>
<proteinExistence type="predicted"/>
<dbReference type="VEuPathDB" id="VectorBase:GPPI004250"/>
<accession>A0A1B0APV6</accession>
<reference evidence="2" key="2">
    <citation type="submission" date="2020-05" db="UniProtKB">
        <authorList>
            <consortium name="EnsemblMetazoa"/>
        </authorList>
    </citation>
    <scope>IDENTIFICATION</scope>
    <source>
        <strain evidence="2">IAEA</strain>
    </source>
</reference>
<dbReference type="Proteomes" id="UP000092460">
    <property type="component" value="Unassembled WGS sequence"/>
</dbReference>
<dbReference type="EMBL" id="JXJN01001587">
    <property type="status" value="NOT_ANNOTATED_CDS"/>
    <property type="molecule type" value="Genomic_DNA"/>
</dbReference>
<dbReference type="EnsemblMetazoa" id="GPPI004250-RA">
    <property type="protein sequence ID" value="GPPI004250-PA"/>
    <property type="gene ID" value="GPPI004250"/>
</dbReference>
<protein>
    <submittedName>
        <fullName evidence="2">Uncharacterized protein</fullName>
    </submittedName>
</protein>
<name>A0A1B0APV6_9MUSC</name>
<dbReference type="InterPro" id="IPR036179">
    <property type="entry name" value="Ig-like_dom_sf"/>
</dbReference>